<protein>
    <submittedName>
        <fullName evidence="1">Uncharacterized protein</fullName>
    </submittedName>
</protein>
<accession>A0A841KVI6</accession>
<keyword evidence="2" id="KW-1185">Reference proteome</keyword>
<organism evidence="1 2">
    <name type="scientific">Anaerosolibacter carboniphilus</name>
    <dbReference type="NCBI Taxonomy" id="1417629"/>
    <lineage>
        <taxon>Bacteria</taxon>
        <taxon>Bacillati</taxon>
        <taxon>Bacillota</taxon>
        <taxon>Clostridia</taxon>
        <taxon>Peptostreptococcales</taxon>
        <taxon>Thermotaleaceae</taxon>
        <taxon>Anaerosolibacter</taxon>
    </lineage>
</organism>
<proteinExistence type="predicted"/>
<comment type="caution">
    <text evidence="1">The sequence shown here is derived from an EMBL/GenBank/DDBJ whole genome shotgun (WGS) entry which is preliminary data.</text>
</comment>
<dbReference type="AlphaFoldDB" id="A0A841KVI6"/>
<name>A0A841KVI6_9FIRM</name>
<dbReference type="RefSeq" id="WP_184312155.1">
    <property type="nucleotide sequence ID" value="NZ_JACHEN010000026.1"/>
</dbReference>
<dbReference type="EMBL" id="JACHEN010000026">
    <property type="protein sequence ID" value="MBB6217664.1"/>
    <property type="molecule type" value="Genomic_DNA"/>
</dbReference>
<reference evidence="1 2" key="1">
    <citation type="submission" date="2020-08" db="EMBL/GenBank/DDBJ databases">
        <title>Genomic Encyclopedia of Type Strains, Phase IV (KMG-IV): sequencing the most valuable type-strain genomes for metagenomic binning, comparative biology and taxonomic classification.</title>
        <authorList>
            <person name="Goeker M."/>
        </authorList>
    </citation>
    <scope>NUCLEOTIDE SEQUENCE [LARGE SCALE GENOMIC DNA]</scope>
    <source>
        <strain evidence="1 2">DSM 103526</strain>
    </source>
</reference>
<gene>
    <name evidence="1" type="ORF">HNQ80_003787</name>
</gene>
<evidence type="ECO:0000313" key="1">
    <source>
        <dbReference type="EMBL" id="MBB6217664.1"/>
    </source>
</evidence>
<evidence type="ECO:0000313" key="2">
    <source>
        <dbReference type="Proteomes" id="UP000579281"/>
    </source>
</evidence>
<dbReference type="Proteomes" id="UP000579281">
    <property type="component" value="Unassembled WGS sequence"/>
</dbReference>
<sequence>MLEKILITVIEDYITLCDLMLTEGKINETQYEELTKQRKEFLNHIA</sequence>